<comment type="subcellular location">
    <subcellularLocation>
        <location evidence="1">Membrane</location>
        <topology evidence="1">Multi-pass membrane protein</topology>
    </subcellularLocation>
</comment>
<reference evidence="7 8" key="1">
    <citation type="submission" date="2019-09" db="EMBL/GenBank/DDBJ databases">
        <title>Whole-genome sequence of the purple sulfur bacterium Thiohalocapsa marina DSM 19078.</title>
        <authorList>
            <person name="Kyndt J.A."/>
            <person name="Meyer T.E."/>
        </authorList>
    </citation>
    <scope>NUCLEOTIDE SEQUENCE [LARGE SCALE GENOMIC DNA]</scope>
    <source>
        <strain evidence="7 8">DSM 19078</strain>
    </source>
</reference>
<name>A0A5M8FI99_9GAMM</name>
<dbReference type="PANTHER" id="PTHR37422:SF13">
    <property type="entry name" value="LIPOPOLYSACCHARIDE BIOSYNTHESIS PROTEIN PA4999-RELATED"/>
    <property type="match status" value="1"/>
</dbReference>
<feature type="transmembrane region" description="Helical" evidence="5">
    <location>
        <begin position="52"/>
        <end position="70"/>
    </location>
</feature>
<feature type="transmembrane region" description="Helical" evidence="5">
    <location>
        <begin position="205"/>
        <end position="222"/>
    </location>
</feature>
<evidence type="ECO:0000259" key="6">
    <source>
        <dbReference type="Pfam" id="PF04932"/>
    </source>
</evidence>
<dbReference type="Proteomes" id="UP000322981">
    <property type="component" value="Unassembled WGS sequence"/>
</dbReference>
<dbReference type="InterPro" id="IPR051533">
    <property type="entry name" value="WaaL-like"/>
</dbReference>
<feature type="transmembrane region" description="Helical" evidence="5">
    <location>
        <begin position="405"/>
        <end position="421"/>
    </location>
</feature>
<feature type="transmembrane region" description="Helical" evidence="5">
    <location>
        <begin position="340"/>
        <end position="363"/>
    </location>
</feature>
<dbReference type="AlphaFoldDB" id="A0A5M8FI99"/>
<evidence type="ECO:0000313" key="8">
    <source>
        <dbReference type="Proteomes" id="UP000322981"/>
    </source>
</evidence>
<feature type="transmembrane region" description="Helical" evidence="5">
    <location>
        <begin position="145"/>
        <end position="168"/>
    </location>
</feature>
<dbReference type="OrthoDB" id="8667028at2"/>
<dbReference type="Pfam" id="PF04932">
    <property type="entry name" value="Wzy_C"/>
    <property type="match status" value="1"/>
</dbReference>
<gene>
    <name evidence="7" type="ORF">F2Q65_11785</name>
</gene>
<accession>A0A5M8FI99</accession>
<feature type="transmembrane region" description="Helical" evidence="5">
    <location>
        <begin position="234"/>
        <end position="255"/>
    </location>
</feature>
<feature type="domain" description="O-antigen ligase-related" evidence="6">
    <location>
        <begin position="190"/>
        <end position="353"/>
    </location>
</feature>
<proteinExistence type="predicted"/>
<evidence type="ECO:0000313" key="7">
    <source>
        <dbReference type="EMBL" id="KAA6184643.1"/>
    </source>
</evidence>
<feature type="transmembrane region" description="Helical" evidence="5">
    <location>
        <begin position="108"/>
        <end position="125"/>
    </location>
</feature>
<comment type="caution">
    <text evidence="7">The sequence shown here is derived from an EMBL/GenBank/DDBJ whole genome shotgun (WGS) entry which is preliminary data.</text>
</comment>
<feature type="transmembrane region" description="Helical" evidence="5">
    <location>
        <begin position="12"/>
        <end position="40"/>
    </location>
</feature>
<dbReference type="InterPro" id="IPR007016">
    <property type="entry name" value="O-antigen_ligase-rel_domated"/>
</dbReference>
<evidence type="ECO:0000256" key="2">
    <source>
        <dbReference type="ARBA" id="ARBA00022692"/>
    </source>
</evidence>
<evidence type="ECO:0000256" key="3">
    <source>
        <dbReference type="ARBA" id="ARBA00022989"/>
    </source>
</evidence>
<dbReference type="RefSeq" id="WP_150093603.1">
    <property type="nucleotide sequence ID" value="NZ_JBFUOH010000035.1"/>
</dbReference>
<keyword evidence="2 5" id="KW-0812">Transmembrane</keyword>
<keyword evidence="3 5" id="KW-1133">Transmembrane helix</keyword>
<sequence>MTHRIAQAQTLGLYLLALSLFLIPAGVSAALVLLWAGFFALLLTQRPLPGHAAVWIALGFVCYCLLQIPFERYVLVTPDQQLRAGLKWIQLAFFVPVAYALRGDQRLLLRLLLLALCGLLLGMVLRGDWALMADGFQAWLVVRPGFGFTAIAFALYSGTALIGMLVLYQRCWRGAAGGAEVWRVLLWLVGVLVLLQGVVVSLSRASWLALLLTLLLGGWLTWRDRERQPGPAVRARFGWLVIAALMLAVVLNGTLVRERMSAEVESFSATLAGAGDTGPATSLGLRWHAQQFGLQRWLERPVFGWGPGASRPLMESSGHAGLRSEPDGLLQHLHNSYLEILVQLGAVGLAFFAALFLALLWSVRQATAAGRLDRDVARFLILAFVFVALWSLFNFRALNQDWRAYWGLLAGAMLAFSLWPGRARMPEVPR</sequence>
<dbReference type="EMBL" id="VWXX01000017">
    <property type="protein sequence ID" value="KAA6184643.1"/>
    <property type="molecule type" value="Genomic_DNA"/>
</dbReference>
<dbReference type="GO" id="GO:0016020">
    <property type="term" value="C:membrane"/>
    <property type="evidence" value="ECO:0007669"/>
    <property type="project" value="UniProtKB-SubCell"/>
</dbReference>
<evidence type="ECO:0000256" key="4">
    <source>
        <dbReference type="ARBA" id="ARBA00023136"/>
    </source>
</evidence>
<keyword evidence="4 5" id="KW-0472">Membrane</keyword>
<keyword evidence="8" id="KW-1185">Reference proteome</keyword>
<organism evidence="7 8">
    <name type="scientific">Thiohalocapsa marina</name>
    <dbReference type="NCBI Taxonomy" id="424902"/>
    <lineage>
        <taxon>Bacteria</taxon>
        <taxon>Pseudomonadati</taxon>
        <taxon>Pseudomonadota</taxon>
        <taxon>Gammaproteobacteria</taxon>
        <taxon>Chromatiales</taxon>
        <taxon>Chromatiaceae</taxon>
        <taxon>Thiohalocapsa</taxon>
    </lineage>
</organism>
<feature type="transmembrane region" description="Helical" evidence="5">
    <location>
        <begin position="180"/>
        <end position="199"/>
    </location>
</feature>
<evidence type="ECO:0000256" key="1">
    <source>
        <dbReference type="ARBA" id="ARBA00004141"/>
    </source>
</evidence>
<dbReference type="GO" id="GO:0016874">
    <property type="term" value="F:ligase activity"/>
    <property type="evidence" value="ECO:0007669"/>
    <property type="project" value="UniProtKB-KW"/>
</dbReference>
<protein>
    <submittedName>
        <fullName evidence="7">O-antigen ligase family protein</fullName>
    </submittedName>
</protein>
<keyword evidence="7" id="KW-0436">Ligase</keyword>
<evidence type="ECO:0000256" key="5">
    <source>
        <dbReference type="SAM" id="Phobius"/>
    </source>
</evidence>
<feature type="transmembrane region" description="Helical" evidence="5">
    <location>
        <begin position="375"/>
        <end position="393"/>
    </location>
</feature>
<dbReference type="PANTHER" id="PTHR37422">
    <property type="entry name" value="TEICHURONIC ACID BIOSYNTHESIS PROTEIN TUAE"/>
    <property type="match status" value="1"/>
</dbReference>